<name>A0A4P7NFB7_PYROR</name>
<reference evidence="3 4" key="1">
    <citation type="journal article" date="2019" name="Mol. Biol. Evol.">
        <title>Blast fungal genomes show frequent chromosomal changes, gene gains and losses, and effector gene turnover.</title>
        <authorList>
            <person name="Gomez Luciano L.B."/>
            <person name="Jason Tsai I."/>
            <person name="Chuma I."/>
            <person name="Tosa Y."/>
            <person name="Chen Y.H."/>
            <person name="Li J.Y."/>
            <person name="Li M.Y."/>
            <person name="Jade Lu M.Y."/>
            <person name="Nakayashiki H."/>
            <person name="Li W.H."/>
        </authorList>
    </citation>
    <scope>NUCLEOTIDE SEQUENCE [LARGE SCALE GENOMIC DNA]</scope>
    <source>
        <strain evidence="3">MZ5-1-6</strain>
    </source>
</reference>
<sequence length="495" mass="53502">MFFSTFLSLTILLLTFGGALPVPPPSSSPHLTSPELVLPDQEWRRSRPTAMIRKRAPYPWEFGWPFSSTSPSSSPSPKKSQPSIASSWWTPSSWGLWGQKKSAQGVPTSGGIPPNKNQQKTTHGGVPKQQATAKNTQYPPKSNTWPLTPPPRQEEIKRKPVPAKVDSLQSAKVSASLKPGPPSGNPSKEPFKSSAPWGAGWYSNLGPDPYQGQYRAYEPPTVSQHEKEKNPKKPTDAPQTATNIGSQPAPVPQSSPLKSSQSSSSPSGQLPPPPPSKGPKTPQAAEKKQTTLDSWLSKGQMNTQPAKHSPSIASSSSSAASGSPPSPVANNELPDLLKIKHPETPQAPKKPQPEQQFPLTPPPSPTIDKKLPDLLTIKRPETPKAAEKKPQPEQQFPLTPPPSPTIDKKLPDLLTIKRPETPKAAEKKPQPEQQFPLTPPPSPVTQKELPNSPKIESPGTPQEVKTKEKTKQFTVDPSRTFNSIVNSAGVLRGSQ</sequence>
<evidence type="ECO:0000313" key="4">
    <source>
        <dbReference type="Proteomes" id="UP000294847"/>
    </source>
</evidence>
<feature type="region of interest" description="Disordered" evidence="1">
    <location>
        <begin position="99"/>
        <end position="478"/>
    </location>
</feature>
<feature type="compositionally biased region" description="Polar residues" evidence="1">
    <location>
        <begin position="237"/>
        <end position="246"/>
    </location>
</feature>
<accession>A0A4P7NFB7</accession>
<proteinExistence type="predicted"/>
<dbReference type="Proteomes" id="UP000294847">
    <property type="component" value="Chromosome 4"/>
</dbReference>
<evidence type="ECO:0000256" key="2">
    <source>
        <dbReference type="SAM" id="SignalP"/>
    </source>
</evidence>
<feature type="chain" id="PRO_5021003772" description="Extensin" evidence="2">
    <location>
        <begin position="22"/>
        <end position="495"/>
    </location>
</feature>
<organism evidence="3 4">
    <name type="scientific">Pyricularia oryzae</name>
    <name type="common">Rice blast fungus</name>
    <name type="synonym">Magnaporthe oryzae</name>
    <dbReference type="NCBI Taxonomy" id="318829"/>
    <lineage>
        <taxon>Eukaryota</taxon>
        <taxon>Fungi</taxon>
        <taxon>Dikarya</taxon>
        <taxon>Ascomycota</taxon>
        <taxon>Pezizomycotina</taxon>
        <taxon>Sordariomycetes</taxon>
        <taxon>Sordariomycetidae</taxon>
        <taxon>Magnaporthales</taxon>
        <taxon>Pyriculariaceae</taxon>
        <taxon>Pyricularia</taxon>
    </lineage>
</organism>
<feature type="compositionally biased region" description="Low complexity" evidence="1">
    <location>
        <begin position="252"/>
        <end position="268"/>
    </location>
</feature>
<feature type="compositionally biased region" description="Polar residues" evidence="1">
    <location>
        <begin position="291"/>
        <end position="304"/>
    </location>
</feature>
<evidence type="ECO:0000313" key="3">
    <source>
        <dbReference type="EMBL" id="QBZ60586.1"/>
    </source>
</evidence>
<dbReference type="EMBL" id="CP034207">
    <property type="protein sequence ID" value="QBZ60586.1"/>
    <property type="molecule type" value="Genomic_DNA"/>
</dbReference>
<feature type="signal peptide" evidence="2">
    <location>
        <begin position="1"/>
        <end position="21"/>
    </location>
</feature>
<evidence type="ECO:0000256" key="1">
    <source>
        <dbReference type="SAM" id="MobiDB-lite"/>
    </source>
</evidence>
<feature type="compositionally biased region" description="Basic and acidic residues" evidence="1">
    <location>
        <begin position="406"/>
        <end position="430"/>
    </location>
</feature>
<feature type="compositionally biased region" description="Basic and acidic residues" evidence="1">
    <location>
        <begin position="367"/>
        <end position="391"/>
    </location>
</feature>
<feature type="region of interest" description="Disordered" evidence="1">
    <location>
        <begin position="67"/>
        <end position="86"/>
    </location>
</feature>
<evidence type="ECO:0008006" key="5">
    <source>
        <dbReference type="Google" id="ProtNLM"/>
    </source>
</evidence>
<feature type="compositionally biased region" description="Low complexity" evidence="1">
    <location>
        <begin position="344"/>
        <end position="358"/>
    </location>
</feature>
<feature type="compositionally biased region" description="Low complexity" evidence="1">
    <location>
        <begin position="305"/>
        <end position="323"/>
    </location>
</feature>
<keyword evidence="2" id="KW-0732">Signal</keyword>
<gene>
    <name evidence="3" type="ORF">PoMZ_07528</name>
</gene>
<protein>
    <recommendedName>
        <fullName evidence="5">Extensin</fullName>
    </recommendedName>
</protein>
<feature type="compositionally biased region" description="Basic and acidic residues" evidence="1">
    <location>
        <begin position="224"/>
        <end position="235"/>
    </location>
</feature>
<feature type="compositionally biased region" description="Polar residues" evidence="1">
    <location>
        <begin position="129"/>
        <end position="146"/>
    </location>
</feature>
<dbReference type="AlphaFoldDB" id="A0A4P7NFB7"/>